<name>A0ABW3HV38_9BACL</name>
<protein>
    <submittedName>
        <fullName evidence="2">Uncharacterized protein</fullName>
    </submittedName>
</protein>
<organism evidence="2 3">
    <name type="scientific">Paenibacillus chungangensis</name>
    <dbReference type="NCBI Taxonomy" id="696535"/>
    <lineage>
        <taxon>Bacteria</taxon>
        <taxon>Bacillati</taxon>
        <taxon>Bacillota</taxon>
        <taxon>Bacilli</taxon>
        <taxon>Bacillales</taxon>
        <taxon>Paenibacillaceae</taxon>
        <taxon>Paenibacillus</taxon>
    </lineage>
</organism>
<dbReference type="Proteomes" id="UP001596989">
    <property type="component" value="Unassembled WGS sequence"/>
</dbReference>
<accession>A0ABW3HV38</accession>
<reference evidence="3" key="1">
    <citation type="journal article" date="2019" name="Int. J. Syst. Evol. Microbiol.">
        <title>The Global Catalogue of Microorganisms (GCM) 10K type strain sequencing project: providing services to taxonomists for standard genome sequencing and annotation.</title>
        <authorList>
            <consortium name="The Broad Institute Genomics Platform"/>
            <consortium name="The Broad Institute Genome Sequencing Center for Infectious Disease"/>
            <person name="Wu L."/>
            <person name="Ma J."/>
        </authorList>
    </citation>
    <scope>NUCLEOTIDE SEQUENCE [LARGE SCALE GENOMIC DNA]</scope>
    <source>
        <strain evidence="3">CCUG 59129</strain>
    </source>
</reference>
<keyword evidence="1" id="KW-0472">Membrane</keyword>
<comment type="caution">
    <text evidence="2">The sequence shown here is derived from an EMBL/GenBank/DDBJ whole genome shotgun (WGS) entry which is preliminary data.</text>
</comment>
<evidence type="ECO:0000313" key="2">
    <source>
        <dbReference type="EMBL" id="MFD0961350.1"/>
    </source>
</evidence>
<keyword evidence="3" id="KW-1185">Reference proteome</keyword>
<feature type="transmembrane region" description="Helical" evidence="1">
    <location>
        <begin position="30"/>
        <end position="54"/>
    </location>
</feature>
<dbReference type="EMBL" id="JBHTJZ010000035">
    <property type="protein sequence ID" value="MFD0961350.1"/>
    <property type="molecule type" value="Genomic_DNA"/>
</dbReference>
<dbReference type="RefSeq" id="WP_377566839.1">
    <property type="nucleotide sequence ID" value="NZ_JBHTJZ010000035.1"/>
</dbReference>
<proteinExistence type="predicted"/>
<sequence length="58" mass="6708">MEQEKEIQELKERVASLENQVQNKSQGSNILRFSLTFIIVFVVLLVLIGIFQFINPTN</sequence>
<evidence type="ECO:0000313" key="3">
    <source>
        <dbReference type="Proteomes" id="UP001596989"/>
    </source>
</evidence>
<keyword evidence="1" id="KW-0812">Transmembrane</keyword>
<evidence type="ECO:0000256" key="1">
    <source>
        <dbReference type="SAM" id="Phobius"/>
    </source>
</evidence>
<gene>
    <name evidence="2" type="ORF">ACFQ2I_18525</name>
</gene>
<keyword evidence="1" id="KW-1133">Transmembrane helix</keyword>